<organism evidence="4 5">
    <name type="scientific">Paramecium sonneborni</name>
    <dbReference type="NCBI Taxonomy" id="65129"/>
    <lineage>
        <taxon>Eukaryota</taxon>
        <taxon>Sar</taxon>
        <taxon>Alveolata</taxon>
        <taxon>Ciliophora</taxon>
        <taxon>Intramacronucleata</taxon>
        <taxon>Oligohymenophorea</taxon>
        <taxon>Peniculida</taxon>
        <taxon>Parameciidae</taxon>
        <taxon>Paramecium</taxon>
    </lineage>
</organism>
<accession>A0A8S1QZT5</accession>
<keyword evidence="5" id="KW-1185">Reference proteome</keyword>
<name>A0A8S1QZT5_9CILI</name>
<gene>
    <name evidence="4" type="ORF">PSON_ATCC_30995.1.T1250129</name>
</gene>
<feature type="domain" description="HSF-type DNA-binding" evidence="3">
    <location>
        <begin position="6"/>
        <end position="97"/>
    </location>
</feature>
<dbReference type="Pfam" id="PF00447">
    <property type="entry name" value="HSF_DNA-bind"/>
    <property type="match status" value="1"/>
</dbReference>
<evidence type="ECO:0000256" key="1">
    <source>
        <dbReference type="ARBA" id="ARBA00023125"/>
    </source>
</evidence>
<comment type="similarity">
    <text evidence="2">Belongs to the HSF family.</text>
</comment>
<dbReference type="Proteomes" id="UP000692954">
    <property type="component" value="Unassembled WGS sequence"/>
</dbReference>
<keyword evidence="1" id="KW-0238">DNA-binding</keyword>
<dbReference type="GO" id="GO:0003700">
    <property type="term" value="F:DNA-binding transcription factor activity"/>
    <property type="evidence" value="ECO:0007669"/>
    <property type="project" value="InterPro"/>
</dbReference>
<dbReference type="EMBL" id="CAJJDN010000125">
    <property type="protein sequence ID" value="CAD8120312.1"/>
    <property type="molecule type" value="Genomic_DNA"/>
</dbReference>
<dbReference type="AlphaFoldDB" id="A0A8S1QZT5"/>
<dbReference type="SMART" id="SM00415">
    <property type="entry name" value="HSF"/>
    <property type="match status" value="1"/>
</dbReference>
<protein>
    <recommendedName>
        <fullName evidence="3">HSF-type DNA-binding domain-containing protein</fullName>
    </recommendedName>
</protein>
<reference evidence="4" key="1">
    <citation type="submission" date="2021-01" db="EMBL/GenBank/DDBJ databases">
        <authorList>
            <consortium name="Genoscope - CEA"/>
            <person name="William W."/>
        </authorList>
    </citation>
    <scope>NUCLEOTIDE SEQUENCE</scope>
</reference>
<comment type="caution">
    <text evidence="4">The sequence shown here is derived from an EMBL/GenBank/DDBJ whole genome shotgun (WGS) entry which is preliminary data.</text>
</comment>
<proteinExistence type="inferred from homology"/>
<evidence type="ECO:0000313" key="4">
    <source>
        <dbReference type="EMBL" id="CAD8120312.1"/>
    </source>
</evidence>
<sequence length="208" mass="24405">MENGHSIPIFLTKLYTIVQGNQEQEILRFDESGRIVVIVDQERLQQYLLPEYFGHKNLPNNQICMDLRKDTIMVCQNLNINILEEMGRQFLNQIKRRNEIQIVEQIPDQEDINTQIEQIRQTQQSLQSLIQDAATQNLMIMNIIMHQQQQMAETSTANFVRFSHLSDLIQQVVSYFQINTGNEIESTLAHQRKEAQKGLEYIIEDTEK</sequence>
<dbReference type="InterPro" id="IPR000232">
    <property type="entry name" value="HSF_DNA-bd"/>
</dbReference>
<dbReference type="OrthoDB" id="60033at2759"/>
<evidence type="ECO:0000256" key="2">
    <source>
        <dbReference type="RuleBase" id="RU004020"/>
    </source>
</evidence>
<evidence type="ECO:0000259" key="3">
    <source>
        <dbReference type="SMART" id="SM00415"/>
    </source>
</evidence>
<evidence type="ECO:0000313" key="5">
    <source>
        <dbReference type="Proteomes" id="UP000692954"/>
    </source>
</evidence>
<dbReference type="GO" id="GO:0043565">
    <property type="term" value="F:sequence-specific DNA binding"/>
    <property type="evidence" value="ECO:0007669"/>
    <property type="project" value="InterPro"/>
</dbReference>